<accession>A0A371IYU7</accession>
<reference evidence="6 7" key="1">
    <citation type="journal article" date="2017" name="Genome Announc.">
        <title>Draft Genome Sequence of Romboutsia weinsteinii sp. nov. Strain CCRI-19649(T) Isolated from Surface Water.</title>
        <authorList>
            <person name="Maheux A.F."/>
            <person name="Boudreau D.K."/>
            <person name="Berube E."/>
            <person name="Boissinot M."/>
            <person name="Cantin P."/>
            <person name="Raymond F."/>
            <person name="Corbeil J."/>
            <person name="Omar R.F."/>
            <person name="Bergeron M.G."/>
        </authorList>
    </citation>
    <scope>NUCLEOTIDE SEQUENCE [LARGE SCALE GENOMIC DNA]</scope>
    <source>
        <strain evidence="6 7">CCRI-19649</strain>
    </source>
</reference>
<comment type="similarity">
    <text evidence="2">Belongs to the glycosyltransferase 2 family.</text>
</comment>
<dbReference type="Gene3D" id="3.90.550.10">
    <property type="entry name" value="Spore Coat Polysaccharide Biosynthesis Protein SpsA, Chain A"/>
    <property type="match status" value="1"/>
</dbReference>
<dbReference type="Pfam" id="PF13489">
    <property type="entry name" value="Methyltransf_23"/>
    <property type="match status" value="1"/>
</dbReference>
<dbReference type="SUPFAM" id="SSF53448">
    <property type="entry name" value="Nucleotide-diphospho-sugar transferases"/>
    <property type="match status" value="1"/>
</dbReference>
<dbReference type="GO" id="GO:0016757">
    <property type="term" value="F:glycosyltransferase activity"/>
    <property type="evidence" value="ECO:0007669"/>
    <property type="project" value="UniProtKB-KW"/>
</dbReference>
<dbReference type="OrthoDB" id="9771846at2"/>
<dbReference type="EMBL" id="NOJY02000056">
    <property type="protein sequence ID" value="RDY25649.1"/>
    <property type="molecule type" value="Genomic_DNA"/>
</dbReference>
<dbReference type="InterPro" id="IPR029063">
    <property type="entry name" value="SAM-dependent_MTases_sf"/>
</dbReference>
<sequence length="494" mass="56841">MNGEISLNKETYQFIQEYDYNTSEEINFTSIIILTYNKLEYTKLCIESIRKFTPKNKYEIIVVDNNSSDDTVSWLKEQEDIISICNDTNVGFPAGCNQGIKIAKGDSVLLLNNDVIVTPNWLNNLDKALYSKDDIGAVGAITNNCSNAQQIEVSYTDISQMIDFASKVNISNEQLWDYKITLVGFCYLIKKEVLDKVGFLDERFTPGNYEDNDLSFRIIVEGYKLLLCKDCFVHHFGSVSFKENMDSFINNMNTNFVKMNEKWGFNIRYSAYPRLDIVEKIQEDKDKKMNVLDIGCGAGATLLEIKSRFRNADIYGIEVCEPPTKIGKSFANVICGSVEEIELPYEEGFFDYIILADVLEHLKDPWEVLRNIKKYLKKTGHIIASIPNLMHVTELRNLINGSFTYSEAGILDRTHLRFFTLLEIQRLFLSTEYNIDELGTIAIVISKEEEEFINKLCSLSNESLRTQYYIYQYLVKVSPVVSFSEYIDSYNEDK</sequence>
<feature type="domain" description="Glycosyltransferase 2-like" evidence="5">
    <location>
        <begin position="30"/>
        <end position="196"/>
    </location>
</feature>
<dbReference type="InterPro" id="IPR001173">
    <property type="entry name" value="Glyco_trans_2-like"/>
</dbReference>
<evidence type="ECO:0000313" key="7">
    <source>
        <dbReference type="Proteomes" id="UP000215694"/>
    </source>
</evidence>
<evidence type="ECO:0000256" key="4">
    <source>
        <dbReference type="ARBA" id="ARBA00022679"/>
    </source>
</evidence>
<evidence type="ECO:0000256" key="1">
    <source>
        <dbReference type="ARBA" id="ARBA00004776"/>
    </source>
</evidence>
<evidence type="ECO:0000313" key="6">
    <source>
        <dbReference type="EMBL" id="RDY25649.1"/>
    </source>
</evidence>
<comment type="caution">
    <text evidence="6">The sequence shown here is derived from an EMBL/GenBank/DDBJ whole genome shotgun (WGS) entry which is preliminary data.</text>
</comment>
<keyword evidence="4 6" id="KW-0808">Transferase</keyword>
<organism evidence="6 7">
    <name type="scientific">Romboutsia weinsteinii</name>
    <dbReference type="NCBI Taxonomy" id="2020949"/>
    <lineage>
        <taxon>Bacteria</taxon>
        <taxon>Bacillati</taxon>
        <taxon>Bacillota</taxon>
        <taxon>Clostridia</taxon>
        <taxon>Peptostreptococcales</taxon>
        <taxon>Peptostreptococcaceae</taxon>
        <taxon>Romboutsia</taxon>
    </lineage>
</organism>
<evidence type="ECO:0000256" key="2">
    <source>
        <dbReference type="ARBA" id="ARBA00006739"/>
    </source>
</evidence>
<evidence type="ECO:0000259" key="5">
    <source>
        <dbReference type="Pfam" id="PF00535"/>
    </source>
</evidence>
<gene>
    <name evidence="6" type="ORF">CHL78_017110</name>
</gene>
<keyword evidence="3" id="KW-0328">Glycosyltransferase</keyword>
<dbReference type="CDD" id="cd02440">
    <property type="entry name" value="AdoMet_MTases"/>
    <property type="match status" value="1"/>
</dbReference>
<dbReference type="PANTHER" id="PTHR43179">
    <property type="entry name" value="RHAMNOSYLTRANSFERASE WBBL"/>
    <property type="match status" value="1"/>
</dbReference>
<comment type="pathway">
    <text evidence="1">Cell wall biogenesis; cell wall polysaccharide biosynthesis.</text>
</comment>
<dbReference type="AlphaFoldDB" id="A0A371IYU7"/>
<name>A0A371IYU7_9FIRM</name>
<dbReference type="RefSeq" id="WP_094366202.1">
    <property type="nucleotide sequence ID" value="NZ_NOJY02000056.1"/>
</dbReference>
<dbReference type="PANTHER" id="PTHR43179:SF12">
    <property type="entry name" value="GALACTOFURANOSYLTRANSFERASE GLFT2"/>
    <property type="match status" value="1"/>
</dbReference>
<protein>
    <submittedName>
        <fullName evidence="6">Glycosyltransferase</fullName>
    </submittedName>
</protein>
<dbReference type="Pfam" id="PF00535">
    <property type="entry name" value="Glycos_transf_2"/>
    <property type="match status" value="1"/>
</dbReference>
<dbReference type="SUPFAM" id="SSF53335">
    <property type="entry name" value="S-adenosyl-L-methionine-dependent methyltransferases"/>
    <property type="match status" value="1"/>
</dbReference>
<dbReference type="Gene3D" id="3.40.50.150">
    <property type="entry name" value="Vaccinia Virus protein VP39"/>
    <property type="match status" value="1"/>
</dbReference>
<keyword evidence="7" id="KW-1185">Reference proteome</keyword>
<evidence type="ECO:0000256" key="3">
    <source>
        <dbReference type="ARBA" id="ARBA00022676"/>
    </source>
</evidence>
<dbReference type="CDD" id="cd04186">
    <property type="entry name" value="GT_2_like_c"/>
    <property type="match status" value="1"/>
</dbReference>
<dbReference type="Proteomes" id="UP000215694">
    <property type="component" value="Unassembled WGS sequence"/>
</dbReference>
<proteinExistence type="inferred from homology"/>
<dbReference type="InterPro" id="IPR029044">
    <property type="entry name" value="Nucleotide-diphossugar_trans"/>
</dbReference>